<proteinExistence type="predicted"/>
<organism evidence="1 2">
    <name type="scientific">Acinetobacter phage vB_ApiM_fHyAci03</name>
    <dbReference type="NCBI Taxonomy" id="2269366"/>
    <lineage>
        <taxon>Viruses</taxon>
        <taxon>Duplodnaviria</taxon>
        <taxon>Heunggongvirae</taxon>
        <taxon>Uroviricota</taxon>
        <taxon>Caudoviricetes</taxon>
        <taxon>Pantevenvirales</taxon>
        <taxon>Straboviridae</taxon>
        <taxon>Twarogvirinae</taxon>
        <taxon>Lazarusvirus</taxon>
        <taxon>Lazarusvirus fhyacithree</taxon>
    </lineage>
</organism>
<dbReference type="EMBL" id="MH460829">
    <property type="protein sequence ID" value="AXF40622.1"/>
    <property type="molecule type" value="Genomic_DNA"/>
</dbReference>
<sequence length="145" mass="17509">MSFPYVIEQSLRAKARSLRVIRNQIRALRIAQKLVFLSLERSVNDALSAKDYDLAKIIDRRKVSVENHIESLDKIEFYITNEQRNYGLVIQRIRTYIGQVRQMPYTHELQTFHEQRWAEIMEQAVEQLARETPWRFRHYTGKEQW</sequence>
<evidence type="ECO:0000313" key="2">
    <source>
        <dbReference type="Proteomes" id="UP000255697"/>
    </source>
</evidence>
<evidence type="ECO:0000313" key="1">
    <source>
        <dbReference type="EMBL" id="AXF40622.1"/>
    </source>
</evidence>
<protein>
    <submittedName>
        <fullName evidence="1">Uncharacterized protein</fullName>
    </submittedName>
</protein>
<name>A0A345AUN9_9CAUD</name>
<gene>
    <name evidence="1" type="ORF">Ac3_053</name>
</gene>
<reference evidence="2" key="1">
    <citation type="submission" date="2018-06" db="EMBL/GenBank/DDBJ databases">
        <title>Whole genome analysis of phage vB_ApiM_fHyAci03 infecting Acinetobacter pittii.</title>
        <authorList>
            <person name="Kiljunen S."/>
            <person name="Wicklund A."/>
            <person name="Skurnik M."/>
        </authorList>
    </citation>
    <scope>NUCLEOTIDE SEQUENCE [LARGE SCALE GENOMIC DNA]</scope>
</reference>
<accession>A0A345AUN9</accession>
<keyword evidence="2" id="KW-1185">Reference proteome</keyword>
<dbReference type="Proteomes" id="UP000255697">
    <property type="component" value="Segment"/>
</dbReference>